<evidence type="ECO:0000313" key="7">
    <source>
        <dbReference type="EMBL" id="NGZ84908.1"/>
    </source>
</evidence>
<evidence type="ECO:0000313" key="8">
    <source>
        <dbReference type="Proteomes" id="UP000666369"/>
    </source>
</evidence>
<evidence type="ECO:0000256" key="5">
    <source>
        <dbReference type="ARBA" id="ARBA00022777"/>
    </source>
</evidence>
<evidence type="ECO:0000256" key="1">
    <source>
        <dbReference type="ARBA" id="ARBA00000085"/>
    </source>
</evidence>
<reference evidence="8" key="1">
    <citation type="submission" date="2023-07" db="EMBL/GenBank/DDBJ databases">
        <title>Duganella aceri sp. nov., isolated from tree sap.</title>
        <authorList>
            <person name="Kim I.S."/>
        </authorList>
    </citation>
    <scope>NUCLEOTIDE SEQUENCE [LARGE SCALE GENOMIC DNA]</scope>
    <source>
        <strain evidence="8">SAP-35</strain>
    </source>
</reference>
<protein>
    <recommendedName>
        <fullName evidence="2">histidine kinase</fullName>
        <ecNumber evidence="2">2.7.13.3</ecNumber>
    </recommendedName>
</protein>
<dbReference type="SMART" id="SM00388">
    <property type="entry name" value="HisKA"/>
    <property type="match status" value="1"/>
</dbReference>
<dbReference type="Pfam" id="PF02518">
    <property type="entry name" value="HATPase_c"/>
    <property type="match status" value="1"/>
</dbReference>
<dbReference type="EMBL" id="JAADJT010000004">
    <property type="protein sequence ID" value="NGZ84908.1"/>
    <property type="molecule type" value="Genomic_DNA"/>
</dbReference>
<dbReference type="InterPro" id="IPR003661">
    <property type="entry name" value="HisK_dim/P_dom"/>
</dbReference>
<keyword evidence="8" id="KW-1185">Reference proteome</keyword>
<dbReference type="InterPro" id="IPR005467">
    <property type="entry name" value="His_kinase_dom"/>
</dbReference>
<dbReference type="InterPro" id="IPR003594">
    <property type="entry name" value="HATPase_dom"/>
</dbReference>
<evidence type="ECO:0000256" key="2">
    <source>
        <dbReference type="ARBA" id="ARBA00012438"/>
    </source>
</evidence>
<dbReference type="PANTHER" id="PTHR42878">
    <property type="entry name" value="TWO-COMPONENT HISTIDINE KINASE"/>
    <property type="match status" value="1"/>
</dbReference>
<comment type="caution">
    <text evidence="7">The sequence shown here is derived from an EMBL/GenBank/DDBJ whole genome shotgun (WGS) entry which is preliminary data.</text>
</comment>
<dbReference type="Proteomes" id="UP000666369">
    <property type="component" value="Unassembled WGS sequence"/>
</dbReference>
<keyword evidence="3" id="KW-0597">Phosphoprotein</keyword>
<keyword evidence="4" id="KW-0808">Transferase</keyword>
<dbReference type="CDD" id="cd00082">
    <property type="entry name" value="HisKA"/>
    <property type="match status" value="1"/>
</dbReference>
<dbReference type="Gene3D" id="1.10.287.130">
    <property type="match status" value="1"/>
</dbReference>
<dbReference type="InterPro" id="IPR050351">
    <property type="entry name" value="BphY/WalK/GraS-like"/>
</dbReference>
<dbReference type="SMART" id="SM00387">
    <property type="entry name" value="HATPase_c"/>
    <property type="match status" value="1"/>
</dbReference>
<sequence length="386" mass="42551">MLETDQINGEDGLSSTSIKVLEMREAVFEAWEKEVRALIKNAQEILPPVLINTLPVFYDNIAEAMTPDHPRARATSNTDIAAAHGNERARMTSYSAEQIIHEYQLFRDVFFRIAEERGIPLSGEERAVVIRSIDSAVRESVQKFTSMHDTFRHRVAASLSHDMRNPLSVVVSAAQLLTMAPHSEKAPIFARKILDNGRRLGAMIEELLEALSFNKGQKLPLVLTRFDIMELARKVCDEANDTENAGCTVEGESVIGYWCENSMRRALENLVTNAVKYGDGGGIDVKIEEAHERMMLSVHNSGTAIPMEHRGRIFEYLRREGGNQDGWGIGLPFVQSVAESHGGSIALDSSPATGTTFLIDVPVDCRPFVGADHEPVPGAGDANRPG</sequence>
<gene>
    <name evidence="7" type="ORF">GW587_11665</name>
</gene>
<dbReference type="Gene3D" id="3.30.565.10">
    <property type="entry name" value="Histidine kinase-like ATPase, C-terminal domain"/>
    <property type="match status" value="1"/>
</dbReference>
<keyword evidence="5 7" id="KW-0418">Kinase</keyword>
<evidence type="ECO:0000256" key="4">
    <source>
        <dbReference type="ARBA" id="ARBA00022679"/>
    </source>
</evidence>
<dbReference type="SUPFAM" id="SSF47384">
    <property type="entry name" value="Homodimeric domain of signal transducing histidine kinase"/>
    <property type="match status" value="1"/>
</dbReference>
<evidence type="ECO:0000256" key="3">
    <source>
        <dbReference type="ARBA" id="ARBA00022553"/>
    </source>
</evidence>
<evidence type="ECO:0000259" key="6">
    <source>
        <dbReference type="PROSITE" id="PS50109"/>
    </source>
</evidence>
<dbReference type="InterPro" id="IPR004358">
    <property type="entry name" value="Sig_transdc_His_kin-like_C"/>
</dbReference>
<dbReference type="PANTHER" id="PTHR42878:SF13">
    <property type="entry name" value="HISTIDINE KINASE"/>
    <property type="match status" value="1"/>
</dbReference>
<dbReference type="InterPro" id="IPR036890">
    <property type="entry name" value="HATPase_C_sf"/>
</dbReference>
<organism evidence="7 8">
    <name type="scientific">Duganella aceris</name>
    <dbReference type="NCBI Taxonomy" id="2703883"/>
    <lineage>
        <taxon>Bacteria</taxon>
        <taxon>Pseudomonadati</taxon>
        <taxon>Pseudomonadota</taxon>
        <taxon>Betaproteobacteria</taxon>
        <taxon>Burkholderiales</taxon>
        <taxon>Oxalobacteraceae</taxon>
        <taxon>Telluria group</taxon>
        <taxon>Duganella</taxon>
    </lineage>
</organism>
<proteinExistence type="predicted"/>
<dbReference type="RefSeq" id="WP_166102668.1">
    <property type="nucleotide sequence ID" value="NZ_JAADJT010000004.1"/>
</dbReference>
<dbReference type="PRINTS" id="PR00344">
    <property type="entry name" value="BCTRLSENSOR"/>
</dbReference>
<dbReference type="SUPFAM" id="SSF55874">
    <property type="entry name" value="ATPase domain of HSP90 chaperone/DNA topoisomerase II/histidine kinase"/>
    <property type="match status" value="1"/>
</dbReference>
<dbReference type="GO" id="GO:0016301">
    <property type="term" value="F:kinase activity"/>
    <property type="evidence" value="ECO:0007669"/>
    <property type="project" value="UniProtKB-KW"/>
</dbReference>
<name>A0ABX0FK55_9BURK</name>
<dbReference type="InterPro" id="IPR036097">
    <property type="entry name" value="HisK_dim/P_sf"/>
</dbReference>
<accession>A0ABX0FK55</accession>
<comment type="catalytic activity">
    <reaction evidence="1">
        <text>ATP + protein L-histidine = ADP + protein N-phospho-L-histidine.</text>
        <dbReference type="EC" id="2.7.13.3"/>
    </reaction>
</comment>
<dbReference type="EC" id="2.7.13.3" evidence="2"/>
<dbReference type="PROSITE" id="PS50109">
    <property type="entry name" value="HIS_KIN"/>
    <property type="match status" value="1"/>
</dbReference>
<feature type="domain" description="Histidine kinase" evidence="6">
    <location>
        <begin position="158"/>
        <end position="365"/>
    </location>
</feature>
<dbReference type="Pfam" id="PF00512">
    <property type="entry name" value="HisKA"/>
    <property type="match status" value="1"/>
</dbReference>